<evidence type="ECO:0000313" key="16">
    <source>
        <dbReference type="EMBL" id="KAG8431520.1"/>
    </source>
</evidence>
<feature type="compositionally biased region" description="Basic residues" evidence="13">
    <location>
        <begin position="70"/>
        <end position="79"/>
    </location>
</feature>
<feature type="signal peptide" evidence="14">
    <location>
        <begin position="1"/>
        <end position="20"/>
    </location>
</feature>
<comment type="caution">
    <text evidence="16">The sequence shown here is derived from an EMBL/GenBank/DDBJ whole genome shotgun (WGS) entry which is preliminary data.</text>
</comment>
<evidence type="ECO:0000256" key="10">
    <source>
        <dbReference type="ARBA" id="ARBA00023157"/>
    </source>
</evidence>
<accession>A0A8T2IKC0</accession>
<dbReference type="Gene3D" id="2.10.90.10">
    <property type="entry name" value="Cystine-knot cytokines"/>
    <property type="match status" value="1"/>
</dbReference>
<dbReference type="InterPro" id="IPR001839">
    <property type="entry name" value="TGF-b_C"/>
</dbReference>
<dbReference type="Pfam" id="PF00019">
    <property type="entry name" value="TGF_beta"/>
    <property type="match status" value="1"/>
</dbReference>
<evidence type="ECO:0000256" key="14">
    <source>
        <dbReference type="SAM" id="SignalP"/>
    </source>
</evidence>
<keyword evidence="10" id="KW-1015">Disulfide bond</keyword>
<keyword evidence="7" id="KW-0372">Hormone</keyword>
<dbReference type="Proteomes" id="UP000812440">
    <property type="component" value="Unassembled WGS sequence"/>
</dbReference>
<evidence type="ECO:0000256" key="13">
    <source>
        <dbReference type="SAM" id="MobiDB-lite"/>
    </source>
</evidence>
<evidence type="ECO:0000256" key="2">
    <source>
        <dbReference type="ARBA" id="ARBA00004613"/>
    </source>
</evidence>
<dbReference type="PANTHER" id="PTHR11848:SF117">
    <property type="entry name" value="INHIBIN ALPHA CHAIN"/>
    <property type="match status" value="1"/>
</dbReference>
<dbReference type="InterPro" id="IPR015615">
    <property type="entry name" value="TGF-beta-rel"/>
</dbReference>
<evidence type="ECO:0000256" key="11">
    <source>
        <dbReference type="ARBA" id="ARBA00023180"/>
    </source>
</evidence>
<comment type="subcellular location">
    <subcellularLocation>
        <location evidence="2">Secreted</location>
    </subcellularLocation>
</comment>
<dbReference type="AlphaFoldDB" id="A0A8T2IKC0"/>
<evidence type="ECO:0000256" key="3">
    <source>
        <dbReference type="ARBA" id="ARBA00006656"/>
    </source>
</evidence>
<dbReference type="SMART" id="SM00204">
    <property type="entry name" value="TGFB"/>
    <property type="match status" value="1"/>
</dbReference>
<keyword evidence="6" id="KW-0165">Cleavage on pair of basic residues</keyword>
<dbReference type="PRINTS" id="PR00669">
    <property type="entry name" value="INHIBINA"/>
</dbReference>
<feature type="domain" description="TGF-beta family profile" evidence="15">
    <location>
        <begin position="261"/>
        <end position="377"/>
    </location>
</feature>
<keyword evidence="17" id="KW-1185">Reference proteome</keyword>
<feature type="region of interest" description="Disordered" evidence="13">
    <location>
        <begin position="146"/>
        <end position="172"/>
    </location>
</feature>
<dbReference type="OrthoDB" id="9929039at2759"/>
<comment type="function">
    <text evidence="1">Inhibins and activins inhibit and activate, respectively, the secretion of follitropin by the pituitary gland. Inhibins/activins are involved in regulating a number of diverse functions such as hypothalamic and pituitary hormone secretion, gonadal hormone secretion, germ cell development and maturation, erythroid differentiation, insulin secretion, nerve cell survival, embryonic axial development or bone growth, depending on their subunit composition. Inhibins appear to oppose the functions of activins.</text>
</comment>
<dbReference type="InterPro" id="IPR029034">
    <property type="entry name" value="Cystine-knot_cytokine"/>
</dbReference>
<feature type="compositionally biased region" description="Polar residues" evidence="13">
    <location>
        <begin position="162"/>
        <end position="172"/>
    </location>
</feature>
<evidence type="ECO:0000256" key="7">
    <source>
        <dbReference type="ARBA" id="ARBA00022702"/>
    </source>
</evidence>
<proteinExistence type="inferred from homology"/>
<protein>
    <recommendedName>
        <fullName evidence="4">Inhibin alpha chain</fullName>
    </recommendedName>
</protein>
<reference evidence="16" key="1">
    <citation type="thesis" date="2020" institute="ProQuest LLC" country="789 East Eisenhower Parkway, Ann Arbor, MI, USA">
        <title>Comparative Genomics and Chromosome Evolution.</title>
        <authorList>
            <person name="Mudd A.B."/>
        </authorList>
    </citation>
    <scope>NUCLEOTIDE SEQUENCE</scope>
    <source>
        <strain evidence="16">Female2</strain>
        <tissue evidence="16">Blood</tissue>
    </source>
</reference>
<evidence type="ECO:0000259" key="15">
    <source>
        <dbReference type="PROSITE" id="PS51362"/>
    </source>
</evidence>
<dbReference type="GO" id="GO:0005615">
    <property type="term" value="C:extracellular space"/>
    <property type="evidence" value="ECO:0007669"/>
    <property type="project" value="TreeGrafter"/>
</dbReference>
<keyword evidence="8 14" id="KW-0732">Signal</keyword>
<feature type="region of interest" description="Disordered" evidence="13">
    <location>
        <begin position="46"/>
        <end position="90"/>
    </location>
</feature>
<dbReference type="GO" id="GO:0008083">
    <property type="term" value="F:growth factor activity"/>
    <property type="evidence" value="ECO:0007669"/>
    <property type="project" value="UniProtKB-KW"/>
</dbReference>
<evidence type="ECO:0000256" key="8">
    <source>
        <dbReference type="ARBA" id="ARBA00022729"/>
    </source>
</evidence>
<name>A0A8T2IKC0_9PIPI</name>
<evidence type="ECO:0000256" key="12">
    <source>
        <dbReference type="RuleBase" id="RU000354"/>
    </source>
</evidence>
<dbReference type="PROSITE" id="PS00250">
    <property type="entry name" value="TGF_BETA_1"/>
    <property type="match status" value="1"/>
</dbReference>
<dbReference type="SUPFAM" id="SSF57501">
    <property type="entry name" value="Cystine-knot cytokines"/>
    <property type="match status" value="1"/>
</dbReference>
<dbReference type="PANTHER" id="PTHR11848">
    <property type="entry name" value="TGF-BETA FAMILY"/>
    <property type="match status" value="1"/>
</dbReference>
<comment type="similarity">
    <text evidence="3 12">Belongs to the TGF-beta family.</text>
</comment>
<dbReference type="CDD" id="cd13754">
    <property type="entry name" value="TGF_beta_INHA"/>
    <property type="match status" value="1"/>
</dbReference>
<gene>
    <name evidence="16" type="ORF">GDO86_018443</name>
</gene>
<sequence>MSFLFVSWVLSVIVTCPVIGQSPEIPEEDRKILLAKVKEQIVSILGTPPSTGRVPPTPPTSLQGSIQRSIQKRHSKRRQNHPEDNSQVLLFPSSDVLSETPNSDAFQQSGENSFTYVFHPSPHVRSRRVSASQFWFYTGSGTGEEPPVLGKNMKTTPEVPFLQTSPSSGERSSRLVLNSTNEEVLPPTVDLQVLSEHEPVTVALSKVQHVDNWTVFHLAPAFLNYVTKEIFVLLVHCPLCPCSDRAEYTPFIMFNTHPDQRNRRSTLPWSPSALELLQRPPSSGAGNENCHRASLNISFEELGWDQWIVHPGSFQFHYCHGTCSPNQDLAPALHWGHCCAALPSTMKPLRVTTTTDGGFSYRYETVPNLLTQDCACS</sequence>
<keyword evidence="9 12" id="KW-0339">Growth factor</keyword>
<evidence type="ECO:0000256" key="6">
    <source>
        <dbReference type="ARBA" id="ARBA00022685"/>
    </source>
</evidence>
<keyword evidence="5" id="KW-0964">Secreted</keyword>
<dbReference type="PROSITE" id="PS51362">
    <property type="entry name" value="TGF_BETA_2"/>
    <property type="match status" value="1"/>
</dbReference>
<evidence type="ECO:0000313" key="17">
    <source>
        <dbReference type="Proteomes" id="UP000812440"/>
    </source>
</evidence>
<dbReference type="EMBL" id="JAACNH010000160">
    <property type="protein sequence ID" value="KAG8431520.1"/>
    <property type="molecule type" value="Genomic_DNA"/>
</dbReference>
<dbReference type="GO" id="GO:0005179">
    <property type="term" value="F:hormone activity"/>
    <property type="evidence" value="ECO:0007669"/>
    <property type="project" value="UniProtKB-KW"/>
</dbReference>
<dbReference type="PIRSF" id="PIRSF037328">
    <property type="entry name" value="Inhibin_alpha_subunit"/>
    <property type="match status" value="1"/>
</dbReference>
<dbReference type="InterPro" id="IPR017175">
    <property type="entry name" value="Inhibin_asu"/>
</dbReference>
<evidence type="ECO:0000256" key="1">
    <source>
        <dbReference type="ARBA" id="ARBA00002588"/>
    </source>
</evidence>
<feature type="chain" id="PRO_5035917038" description="Inhibin alpha chain" evidence="14">
    <location>
        <begin position="21"/>
        <end position="377"/>
    </location>
</feature>
<evidence type="ECO:0000256" key="5">
    <source>
        <dbReference type="ARBA" id="ARBA00022525"/>
    </source>
</evidence>
<evidence type="ECO:0000256" key="9">
    <source>
        <dbReference type="ARBA" id="ARBA00023030"/>
    </source>
</evidence>
<dbReference type="GO" id="GO:0005125">
    <property type="term" value="F:cytokine activity"/>
    <property type="evidence" value="ECO:0007669"/>
    <property type="project" value="TreeGrafter"/>
</dbReference>
<organism evidence="16 17">
    <name type="scientific">Hymenochirus boettgeri</name>
    <name type="common">Congo dwarf clawed frog</name>
    <dbReference type="NCBI Taxonomy" id="247094"/>
    <lineage>
        <taxon>Eukaryota</taxon>
        <taxon>Metazoa</taxon>
        <taxon>Chordata</taxon>
        <taxon>Craniata</taxon>
        <taxon>Vertebrata</taxon>
        <taxon>Euteleostomi</taxon>
        <taxon>Amphibia</taxon>
        <taxon>Batrachia</taxon>
        <taxon>Anura</taxon>
        <taxon>Pipoidea</taxon>
        <taxon>Pipidae</taxon>
        <taxon>Pipinae</taxon>
        <taxon>Hymenochirus</taxon>
    </lineage>
</organism>
<keyword evidence="11" id="KW-0325">Glycoprotein</keyword>
<dbReference type="InterPro" id="IPR017948">
    <property type="entry name" value="TGFb_CS"/>
</dbReference>
<evidence type="ECO:0000256" key="4">
    <source>
        <dbReference type="ARBA" id="ARBA00019280"/>
    </source>
</evidence>